<evidence type="ECO:0000256" key="3">
    <source>
        <dbReference type="ARBA" id="ARBA00023015"/>
    </source>
</evidence>
<dbReference type="InterPro" id="IPR000835">
    <property type="entry name" value="HTH_MarR-typ"/>
</dbReference>
<keyword evidence="8" id="KW-1185">Reference proteome</keyword>
<evidence type="ECO:0000256" key="2">
    <source>
        <dbReference type="ARBA" id="ARBA00022490"/>
    </source>
</evidence>
<evidence type="ECO:0000256" key="1">
    <source>
        <dbReference type="ARBA" id="ARBA00004496"/>
    </source>
</evidence>
<gene>
    <name evidence="7" type="ORF">WQQ_20200</name>
</gene>
<dbReference type="Proteomes" id="UP000003704">
    <property type="component" value="Unassembled WGS sequence"/>
</dbReference>
<dbReference type="AlphaFoldDB" id="I8TDV5"/>
<dbReference type="PROSITE" id="PS50995">
    <property type="entry name" value="HTH_MARR_2"/>
    <property type="match status" value="1"/>
</dbReference>
<accession>I8TDV5</accession>
<evidence type="ECO:0000313" key="8">
    <source>
        <dbReference type="Proteomes" id="UP000003704"/>
    </source>
</evidence>
<dbReference type="PANTHER" id="PTHR33164">
    <property type="entry name" value="TRANSCRIPTIONAL REGULATOR, MARR FAMILY"/>
    <property type="match status" value="1"/>
</dbReference>
<dbReference type="GO" id="GO:0003677">
    <property type="term" value="F:DNA binding"/>
    <property type="evidence" value="ECO:0007669"/>
    <property type="project" value="UniProtKB-KW"/>
</dbReference>
<dbReference type="Pfam" id="PF22381">
    <property type="entry name" value="Staph_reg_Sar_Rot"/>
    <property type="match status" value="1"/>
</dbReference>
<keyword evidence="5" id="KW-0804">Transcription</keyword>
<dbReference type="PANTHER" id="PTHR33164:SF5">
    <property type="entry name" value="ORGANIC HYDROPEROXIDE RESISTANCE TRANSCRIPTIONAL REGULATOR"/>
    <property type="match status" value="1"/>
</dbReference>
<name>I8TDV5_9GAMM</name>
<dbReference type="PATRIC" id="fig|1172194.4.peg.1958"/>
<dbReference type="InterPro" id="IPR036390">
    <property type="entry name" value="WH_DNA-bd_sf"/>
</dbReference>
<keyword evidence="3" id="KW-0805">Transcription regulation</keyword>
<protein>
    <submittedName>
        <fullName evidence="7">MarR family transcriptional regulator</fullName>
    </submittedName>
</protein>
<dbReference type="GO" id="GO:0006950">
    <property type="term" value="P:response to stress"/>
    <property type="evidence" value="ECO:0007669"/>
    <property type="project" value="TreeGrafter"/>
</dbReference>
<dbReference type="InterPro" id="IPR055166">
    <property type="entry name" value="Transc_reg_Sar_Rot_HTH"/>
</dbReference>
<keyword evidence="4" id="KW-0238">DNA-binding</keyword>
<reference evidence="7 8" key="1">
    <citation type="journal article" date="2012" name="J. Bacteriol.">
        <title>Genome Sequence of n-Alkane-Degrading Hydrocarboniphaga effusa Strain AP103T (ATCC BAA-332T).</title>
        <authorList>
            <person name="Chang H.K."/>
            <person name="Zylstra G.J."/>
            <person name="Chae J.C."/>
        </authorList>
    </citation>
    <scope>NUCLEOTIDE SEQUENCE [LARGE SCALE GENOMIC DNA]</scope>
    <source>
        <strain evidence="7 8">AP103</strain>
    </source>
</reference>
<dbReference type="GO" id="GO:0003700">
    <property type="term" value="F:DNA-binding transcription factor activity"/>
    <property type="evidence" value="ECO:0007669"/>
    <property type="project" value="InterPro"/>
</dbReference>
<dbReference type="Gene3D" id="1.10.10.10">
    <property type="entry name" value="Winged helix-like DNA-binding domain superfamily/Winged helix DNA-binding domain"/>
    <property type="match status" value="1"/>
</dbReference>
<dbReference type="InterPro" id="IPR039422">
    <property type="entry name" value="MarR/SlyA-like"/>
</dbReference>
<evidence type="ECO:0000256" key="4">
    <source>
        <dbReference type="ARBA" id="ARBA00023125"/>
    </source>
</evidence>
<comment type="caution">
    <text evidence="7">The sequence shown here is derived from an EMBL/GenBank/DDBJ whole genome shotgun (WGS) entry which is preliminary data.</text>
</comment>
<dbReference type="SMART" id="SM00347">
    <property type="entry name" value="HTH_MARR"/>
    <property type="match status" value="1"/>
</dbReference>
<dbReference type="EMBL" id="AKGD01000001">
    <property type="protein sequence ID" value="EIT71883.1"/>
    <property type="molecule type" value="Genomic_DNA"/>
</dbReference>
<dbReference type="SUPFAM" id="SSF46785">
    <property type="entry name" value="Winged helix' DNA-binding domain"/>
    <property type="match status" value="1"/>
</dbReference>
<sequence>MRERKGASRRRSAVDSITCCNNTTYYIVRDMKSPPAEPQQIPTSTQSGAGNELAFALYGAANRMARMHTPFLEPLGLTFPQYLVLLELFAGTPRTVGDLCAKLAMETGTITPLLKRLATAGTVTRTRDVSDERRVLIELTPAGEALRERVQAVSGQIKSACKLNEEGISDLRGTLDDLAWPADKIDR</sequence>
<comment type="subcellular location">
    <subcellularLocation>
        <location evidence="1">Cytoplasm</location>
    </subcellularLocation>
</comment>
<proteinExistence type="predicted"/>
<evidence type="ECO:0000259" key="6">
    <source>
        <dbReference type="PROSITE" id="PS50995"/>
    </source>
</evidence>
<keyword evidence="2" id="KW-0963">Cytoplasm</keyword>
<feature type="domain" description="HTH marR-type" evidence="6">
    <location>
        <begin position="50"/>
        <end position="180"/>
    </location>
</feature>
<dbReference type="STRING" id="1172194.WQQ_20200"/>
<evidence type="ECO:0000313" key="7">
    <source>
        <dbReference type="EMBL" id="EIT71883.1"/>
    </source>
</evidence>
<dbReference type="InterPro" id="IPR036388">
    <property type="entry name" value="WH-like_DNA-bd_sf"/>
</dbReference>
<dbReference type="GO" id="GO:0005737">
    <property type="term" value="C:cytoplasm"/>
    <property type="evidence" value="ECO:0007669"/>
    <property type="project" value="UniProtKB-SubCell"/>
</dbReference>
<organism evidence="7 8">
    <name type="scientific">Hydrocarboniphaga effusa AP103</name>
    <dbReference type="NCBI Taxonomy" id="1172194"/>
    <lineage>
        <taxon>Bacteria</taxon>
        <taxon>Pseudomonadati</taxon>
        <taxon>Pseudomonadota</taxon>
        <taxon>Gammaproteobacteria</taxon>
        <taxon>Nevskiales</taxon>
        <taxon>Nevskiaceae</taxon>
        <taxon>Hydrocarboniphaga</taxon>
    </lineage>
</organism>
<evidence type="ECO:0000256" key="5">
    <source>
        <dbReference type="ARBA" id="ARBA00023163"/>
    </source>
</evidence>